<sequence length="686" mass="77634">MPRDLPVGNGRLLLNFDLHYNLRDLYFPHVGQENHLGSDTSRFGIWVDGRFFWIGPGWDIELLYDPDTLVTQVRLHHPELQLILHCRDAVDFHENIYVKEITIENLSPAERHCRLFFHLDLNISGNDVGDTAAFDPETGGVVHYKGNRYFLANGLAVGYGGLAQYAVGQKGVDGKEGTFRDAEDGILSGNPIAQGSIDSVISVTIAVPGLASGQACFWLTAAQTWDEVRRLDSLVRSKQPQHLLTRTADYWRLWVRKETPPLDLVPDRLADLYRRSLLILTTQIDWQGGIVAATDSDVIQFNRDTYAYIWPRDGALAAHALDLTGYPQIAAQFFAFVAKLIDPAGYLLHKYNPDGALASSWHPWYLDGQNQLPIQEDSTALVIWALWHHFVLYRDIEFIKPLYRPLIKRAANFMSQFRDPETGLPAPSYDLWEERRGISGFTVGAVFGGLTAASLFCTVFGEDSHAQRYRTVAAEIRDAASSHLWRPELNRFCRLLYRTIDGVLKVDPVCDASLWGLFAFGMYSPDDPRITATMETLREKLWVRGPASGMARYEDDYYHRIGLETPGNPWIICTLWLADYFIQKGETDEDLNRAMEILFLVADRALPSGVLPEQFHPFTGAPLSVSPLTWSHAAFITTMHLLLRRLAKRNACPVCGTTPLPYLRREDWIEQLYFNTCSSIHGTCKI</sequence>
<protein>
    <submittedName>
        <fullName evidence="2">Glycoside hydrolase 15-related protein</fullName>
    </submittedName>
</protein>
<keyword evidence="2" id="KW-0378">Hydrolase</keyword>
<dbReference type="RefSeq" id="WP_013705055.1">
    <property type="nucleotide sequence ID" value="NC_015388.1"/>
</dbReference>
<reference evidence="3" key="2">
    <citation type="submission" date="2011-03" db="EMBL/GenBank/DDBJ databases">
        <title>The complete genome of Desulfobacca acetoxidans DSM 11109.</title>
        <authorList>
            <consortium name="US DOE Joint Genome Institute (JGI-PGF)"/>
            <person name="Lucas S."/>
            <person name="Copeland A."/>
            <person name="Lapidus A."/>
            <person name="Bruce D."/>
            <person name="Goodwin L."/>
            <person name="Pitluck S."/>
            <person name="Peters L."/>
            <person name="Kyrpides N."/>
            <person name="Mavromatis K."/>
            <person name="Ivanova N."/>
            <person name="Ovchinnikova G."/>
            <person name="Teshima H."/>
            <person name="Detter J.C."/>
            <person name="Han C."/>
            <person name="Land M."/>
            <person name="Hauser L."/>
            <person name="Markowitz V."/>
            <person name="Cheng J.-F."/>
            <person name="Hugenholtz P."/>
            <person name="Woyke T."/>
            <person name="Wu D."/>
            <person name="Spring S."/>
            <person name="Schueler E."/>
            <person name="Brambilla E."/>
            <person name="Klenk H.-P."/>
            <person name="Eisen J.A."/>
        </authorList>
    </citation>
    <scope>NUCLEOTIDE SEQUENCE [LARGE SCALE GENOMIC DNA]</scope>
    <source>
        <strain evidence="3">ATCC 700848 / DSM 11109 / ASRB2</strain>
    </source>
</reference>
<dbReference type="Pfam" id="PF00723">
    <property type="entry name" value="Glyco_hydro_15"/>
    <property type="match status" value="1"/>
</dbReference>
<dbReference type="GO" id="GO:0005975">
    <property type="term" value="P:carbohydrate metabolic process"/>
    <property type="evidence" value="ECO:0007669"/>
    <property type="project" value="InterPro"/>
</dbReference>
<dbReference type="EMBL" id="CP002629">
    <property type="protein sequence ID" value="AEB07940.1"/>
    <property type="molecule type" value="Genomic_DNA"/>
</dbReference>
<name>F2NGN3_DESAR</name>
<evidence type="ECO:0000313" key="3">
    <source>
        <dbReference type="Proteomes" id="UP000000483"/>
    </source>
</evidence>
<evidence type="ECO:0000259" key="1">
    <source>
        <dbReference type="Pfam" id="PF00723"/>
    </source>
</evidence>
<organism evidence="2 3">
    <name type="scientific">Desulfobacca acetoxidans (strain ATCC 700848 / DSM 11109 / ASRB2)</name>
    <dbReference type="NCBI Taxonomy" id="880072"/>
    <lineage>
        <taxon>Bacteria</taxon>
        <taxon>Pseudomonadati</taxon>
        <taxon>Thermodesulfobacteriota</taxon>
        <taxon>Desulfobaccia</taxon>
        <taxon>Desulfobaccales</taxon>
        <taxon>Desulfobaccaceae</taxon>
        <taxon>Desulfobacca</taxon>
    </lineage>
</organism>
<dbReference type="InterPro" id="IPR012341">
    <property type="entry name" value="6hp_glycosidase-like_sf"/>
</dbReference>
<dbReference type="InterPro" id="IPR011613">
    <property type="entry name" value="GH15-like"/>
</dbReference>
<dbReference type="STRING" id="880072.Desac_0041"/>
<accession>F2NGN3</accession>
<dbReference type="InterPro" id="IPR008928">
    <property type="entry name" value="6-hairpin_glycosidase_sf"/>
</dbReference>
<feature type="domain" description="GH15-like" evidence="1">
    <location>
        <begin position="273"/>
        <end position="579"/>
    </location>
</feature>
<dbReference type="eggNOG" id="COG3387">
    <property type="taxonomic scope" value="Bacteria"/>
</dbReference>
<keyword evidence="3" id="KW-1185">Reference proteome</keyword>
<reference evidence="2 3" key="1">
    <citation type="journal article" date="2011" name="Stand. Genomic Sci.">
        <title>Complete genome sequence of the acetate-degrading sulfate reducer Desulfobacca acetoxidans type strain (ASRB2).</title>
        <authorList>
            <person name="Goker M."/>
            <person name="Teshima H."/>
            <person name="Lapidus A."/>
            <person name="Nolan M."/>
            <person name="Lucas S."/>
            <person name="Hammon N."/>
            <person name="Deshpande S."/>
            <person name="Cheng J.F."/>
            <person name="Tapia R."/>
            <person name="Han C."/>
            <person name="Goodwin L."/>
            <person name="Pitluck S."/>
            <person name="Huntemann M."/>
            <person name="Liolios K."/>
            <person name="Ivanova N."/>
            <person name="Pagani I."/>
            <person name="Mavromatis K."/>
            <person name="Ovchinikova G."/>
            <person name="Pati A."/>
            <person name="Chen A."/>
            <person name="Palaniappan K."/>
            <person name="Land M."/>
            <person name="Hauser L."/>
            <person name="Brambilla E.M."/>
            <person name="Rohde M."/>
            <person name="Spring S."/>
            <person name="Detter J.C."/>
            <person name="Woyke T."/>
            <person name="Bristow J."/>
            <person name="Eisen J.A."/>
            <person name="Markowitz V."/>
            <person name="Hugenholtz P."/>
            <person name="Kyrpides N.C."/>
            <person name="Klenk H.P."/>
        </authorList>
    </citation>
    <scope>NUCLEOTIDE SEQUENCE [LARGE SCALE GENOMIC DNA]</scope>
    <source>
        <strain evidence="3">ATCC 700848 / DSM 11109 / ASRB2</strain>
    </source>
</reference>
<dbReference type="HOGENOM" id="CLU_028187_0_0_7"/>
<dbReference type="GO" id="GO:0004553">
    <property type="term" value="F:hydrolase activity, hydrolyzing O-glycosyl compounds"/>
    <property type="evidence" value="ECO:0007669"/>
    <property type="project" value="UniProtKB-ARBA"/>
</dbReference>
<dbReference type="SUPFAM" id="SSF48208">
    <property type="entry name" value="Six-hairpin glycosidases"/>
    <property type="match status" value="1"/>
</dbReference>
<dbReference type="OrthoDB" id="3902805at2"/>
<dbReference type="PANTHER" id="PTHR31616">
    <property type="entry name" value="TREHALASE"/>
    <property type="match status" value="1"/>
</dbReference>
<dbReference type="KEGG" id="dao:Desac_0041"/>
<dbReference type="PANTHER" id="PTHR31616:SF13">
    <property type="entry name" value="GLUCAN 1,4-ALPHA-GLUCOSIDASE"/>
    <property type="match status" value="1"/>
</dbReference>
<evidence type="ECO:0000313" key="2">
    <source>
        <dbReference type="EMBL" id="AEB07940.1"/>
    </source>
</evidence>
<dbReference type="Gene3D" id="1.50.10.10">
    <property type="match status" value="1"/>
</dbReference>
<dbReference type="Proteomes" id="UP000000483">
    <property type="component" value="Chromosome"/>
</dbReference>
<dbReference type="AlphaFoldDB" id="F2NGN3"/>
<gene>
    <name evidence="2" type="ordered locus">Desac_0041</name>
</gene>
<proteinExistence type="predicted"/>